<dbReference type="InterPro" id="IPR020843">
    <property type="entry name" value="ER"/>
</dbReference>
<reference evidence="3" key="1">
    <citation type="submission" date="2023-02" db="EMBL/GenBank/DDBJ databases">
        <title>Genome sequence of Microbacterium liquefaciens B1075.</title>
        <authorList>
            <person name="Cao J."/>
            <person name="Li X."/>
        </authorList>
    </citation>
    <scope>NUCLEOTIDE SEQUENCE</scope>
    <source>
        <strain evidence="3">B1075</strain>
    </source>
</reference>
<dbReference type="RefSeq" id="WP_017828416.1">
    <property type="nucleotide sequence ID" value="NZ_CP118606.1"/>
</dbReference>
<dbReference type="Pfam" id="PF08240">
    <property type="entry name" value="ADH_N"/>
    <property type="match status" value="1"/>
</dbReference>
<protein>
    <submittedName>
        <fullName evidence="3">NADP-dependent oxidoreductase</fullName>
    </submittedName>
</protein>
<dbReference type="SUPFAM" id="SSF50129">
    <property type="entry name" value="GroES-like"/>
    <property type="match status" value="1"/>
</dbReference>
<organism evidence="3 4">
    <name type="scientific">Microbacterium maritypicum</name>
    <name type="common">Microbacterium liquefaciens</name>
    <dbReference type="NCBI Taxonomy" id="33918"/>
    <lineage>
        <taxon>Bacteria</taxon>
        <taxon>Bacillati</taxon>
        <taxon>Actinomycetota</taxon>
        <taxon>Actinomycetes</taxon>
        <taxon>Micrococcales</taxon>
        <taxon>Microbacteriaceae</taxon>
        <taxon>Microbacterium</taxon>
    </lineage>
</organism>
<evidence type="ECO:0000256" key="1">
    <source>
        <dbReference type="ARBA" id="ARBA00022857"/>
    </source>
</evidence>
<dbReference type="InterPro" id="IPR036291">
    <property type="entry name" value="NAD(P)-bd_dom_sf"/>
</dbReference>
<name>A0AAJ6AQH0_MICMQ</name>
<dbReference type="Gene3D" id="3.90.180.10">
    <property type="entry name" value="Medium-chain alcohol dehydrogenases, catalytic domain"/>
    <property type="match status" value="1"/>
</dbReference>
<dbReference type="SUPFAM" id="SSF51735">
    <property type="entry name" value="NAD(P)-binding Rossmann-fold domains"/>
    <property type="match status" value="1"/>
</dbReference>
<dbReference type="Pfam" id="PF00107">
    <property type="entry name" value="ADH_zinc_N"/>
    <property type="match status" value="1"/>
</dbReference>
<evidence type="ECO:0000259" key="2">
    <source>
        <dbReference type="SMART" id="SM00829"/>
    </source>
</evidence>
<dbReference type="AlphaFoldDB" id="A0AAJ6AQH0"/>
<evidence type="ECO:0000313" key="4">
    <source>
        <dbReference type="Proteomes" id="UP001214756"/>
    </source>
</evidence>
<evidence type="ECO:0000313" key="3">
    <source>
        <dbReference type="EMBL" id="WEF22088.1"/>
    </source>
</evidence>
<dbReference type="Gene3D" id="3.40.50.720">
    <property type="entry name" value="NAD(P)-binding Rossmann-like Domain"/>
    <property type="match status" value="1"/>
</dbReference>
<dbReference type="PANTHER" id="PTHR44154">
    <property type="entry name" value="QUINONE OXIDOREDUCTASE"/>
    <property type="match status" value="1"/>
</dbReference>
<sequence>MSTTMRAIVLDRFGDESELRGRSVPTPTVGESDVLIRVDVAGVGSWDRVEREGHFEGSFGVPSAFPYILGWEGAGIVEDVGAEVTRFTRGDRVYAASMPVPRGGFYAEYAVVDEEHVALVPERLTNEQAGVLAWDALTAASGLDVIDARPGDAVMIFGASGGIGHLAVQLAKHRGLRVLAVASGRDGVSLAGGLGAHAAVDGRRDDVLAAIESFAPDGLDGALVTAGGRAAEDALRGVASTGRIAWAHGVNPPPSADLVERVSFYDGDRSREALQRLNEVIESSLIAPHVAQVFEADDIVTAHRALRGHYVGKLALRAPRSSRPL</sequence>
<proteinExistence type="predicted"/>
<dbReference type="EMBL" id="CP118606">
    <property type="protein sequence ID" value="WEF22088.1"/>
    <property type="molecule type" value="Genomic_DNA"/>
</dbReference>
<dbReference type="SMART" id="SM00829">
    <property type="entry name" value="PKS_ER"/>
    <property type="match status" value="1"/>
</dbReference>
<accession>A0AAJ6AQH0</accession>
<dbReference type="InterPro" id="IPR013149">
    <property type="entry name" value="ADH-like_C"/>
</dbReference>
<dbReference type="Proteomes" id="UP001214756">
    <property type="component" value="Chromosome"/>
</dbReference>
<feature type="domain" description="Enoyl reductase (ER)" evidence="2">
    <location>
        <begin position="14"/>
        <end position="316"/>
    </location>
</feature>
<dbReference type="InterPro" id="IPR011032">
    <property type="entry name" value="GroES-like_sf"/>
</dbReference>
<keyword evidence="1" id="KW-0521">NADP</keyword>
<dbReference type="InterPro" id="IPR051603">
    <property type="entry name" value="Zinc-ADH_QOR/CCCR"/>
</dbReference>
<dbReference type="InterPro" id="IPR013154">
    <property type="entry name" value="ADH-like_N"/>
</dbReference>
<dbReference type="PANTHER" id="PTHR44154:SF1">
    <property type="entry name" value="QUINONE OXIDOREDUCTASE"/>
    <property type="match status" value="1"/>
</dbReference>
<gene>
    <name evidence="3" type="ORF">PWF71_05250</name>
</gene>
<dbReference type="CDD" id="cd05289">
    <property type="entry name" value="MDR_like_2"/>
    <property type="match status" value="1"/>
</dbReference>
<dbReference type="GO" id="GO:0016491">
    <property type="term" value="F:oxidoreductase activity"/>
    <property type="evidence" value="ECO:0007669"/>
    <property type="project" value="InterPro"/>
</dbReference>